<evidence type="ECO:0000259" key="11">
    <source>
        <dbReference type="PROSITE" id="PS50002"/>
    </source>
</evidence>
<dbReference type="Pfam" id="PF08824">
    <property type="entry name" value="Serine_rich"/>
    <property type="match status" value="1"/>
</dbReference>
<dbReference type="Gene3D" id="1.20.120.230">
    <property type="entry name" value="Alpha-catenin/vinculin-like"/>
    <property type="match status" value="1"/>
</dbReference>
<keyword evidence="4 9" id="KW-0728">SH3 domain</keyword>
<proteinExistence type="inferred from homology"/>
<evidence type="ECO:0000256" key="5">
    <source>
        <dbReference type="ARBA" id="ARBA00022490"/>
    </source>
</evidence>
<keyword evidence="6" id="KW-0597">Phosphoprotein</keyword>
<dbReference type="SMART" id="SM00326">
    <property type="entry name" value="SH3"/>
    <property type="match status" value="1"/>
</dbReference>
<accession>A0A7L0QAG8</accession>
<dbReference type="Pfam" id="PF14604">
    <property type="entry name" value="SH3_9"/>
    <property type="match status" value="1"/>
</dbReference>
<dbReference type="PANTHER" id="PTHR10654">
    <property type="entry name" value="CAS SCAFFOLDING PROTEIN"/>
    <property type="match status" value="1"/>
</dbReference>
<dbReference type="EMBL" id="VXAS01004676">
    <property type="protein sequence ID" value="NXL15444.1"/>
    <property type="molecule type" value="Genomic_DNA"/>
</dbReference>
<comment type="caution">
    <text evidence="12">The sequence shown here is derived from an EMBL/GenBank/DDBJ whole genome shotgun (WGS) entry which is preliminary data.</text>
</comment>
<evidence type="ECO:0000256" key="7">
    <source>
        <dbReference type="ARBA" id="ARBA00022889"/>
    </source>
</evidence>
<keyword evidence="8" id="KW-0965">Cell junction</keyword>
<feature type="non-terminal residue" evidence="12">
    <location>
        <position position="1"/>
    </location>
</feature>
<organism evidence="12 13">
    <name type="scientific">Setophaga kirtlandii</name>
    <name type="common">Kirtland's warbler</name>
    <name type="synonym">Dendroica kirtlandii</name>
    <dbReference type="NCBI Taxonomy" id="298831"/>
    <lineage>
        <taxon>Eukaryota</taxon>
        <taxon>Metazoa</taxon>
        <taxon>Chordata</taxon>
        <taxon>Craniata</taxon>
        <taxon>Vertebrata</taxon>
        <taxon>Euteleostomi</taxon>
        <taxon>Archelosauria</taxon>
        <taxon>Archosauria</taxon>
        <taxon>Dinosauria</taxon>
        <taxon>Saurischia</taxon>
        <taxon>Theropoda</taxon>
        <taxon>Coelurosauria</taxon>
        <taxon>Aves</taxon>
        <taxon>Neognathae</taxon>
        <taxon>Neoaves</taxon>
        <taxon>Telluraves</taxon>
        <taxon>Australaves</taxon>
        <taxon>Passeriformes</taxon>
        <taxon>Passeroidea</taxon>
        <taxon>Parulidae</taxon>
        <taxon>Setophaga</taxon>
    </lineage>
</organism>
<feature type="compositionally biased region" description="Basic and acidic residues" evidence="10">
    <location>
        <begin position="213"/>
        <end position="225"/>
    </location>
</feature>
<gene>
    <name evidence="12" type="primary">Cass4</name>
    <name evidence="12" type="ORF">SETKIR_R00866</name>
</gene>
<dbReference type="FunFam" id="2.30.30.40:FF:000009">
    <property type="entry name" value="Breast cancer anti-estrogen resistance 1"/>
    <property type="match status" value="1"/>
</dbReference>
<feature type="domain" description="SH3" evidence="11">
    <location>
        <begin position="1"/>
        <end position="62"/>
    </location>
</feature>
<comment type="subcellular location">
    <subcellularLocation>
        <location evidence="1">Cell junction</location>
        <location evidence="1">Focal adhesion</location>
    </subcellularLocation>
    <subcellularLocation>
        <location evidence="2">Cytoplasm</location>
    </subcellularLocation>
</comment>
<dbReference type="InterPro" id="IPR037362">
    <property type="entry name" value="CAS_fam"/>
</dbReference>
<keyword evidence="7" id="KW-0130">Cell adhesion</keyword>
<dbReference type="FunFam" id="1.20.120.830:FF:000001">
    <property type="entry name" value="BCAR1 scaffold protein, Cas family member"/>
    <property type="match status" value="1"/>
</dbReference>
<dbReference type="GO" id="GO:0007155">
    <property type="term" value="P:cell adhesion"/>
    <property type="evidence" value="ECO:0007669"/>
    <property type="project" value="UniProtKB-KW"/>
</dbReference>
<dbReference type="AlphaFoldDB" id="A0A7L0QAG8"/>
<feature type="non-terminal residue" evidence="12">
    <location>
        <position position="785"/>
    </location>
</feature>
<dbReference type="InterPro" id="IPR001452">
    <property type="entry name" value="SH3_domain"/>
</dbReference>
<dbReference type="SUPFAM" id="SSF50044">
    <property type="entry name" value="SH3-domain"/>
    <property type="match status" value="1"/>
</dbReference>
<feature type="region of interest" description="Disordered" evidence="10">
    <location>
        <begin position="347"/>
        <end position="419"/>
    </location>
</feature>
<dbReference type="InterPro" id="IPR021901">
    <property type="entry name" value="CAS_C"/>
</dbReference>
<dbReference type="GO" id="GO:0007169">
    <property type="term" value="P:cell surface receptor protein tyrosine kinase signaling pathway"/>
    <property type="evidence" value="ECO:0007669"/>
    <property type="project" value="TreeGrafter"/>
</dbReference>
<protein>
    <submittedName>
        <fullName evidence="12">CASS4 protein</fullName>
    </submittedName>
</protein>
<dbReference type="PROSITE" id="PS50002">
    <property type="entry name" value="SH3"/>
    <property type="match status" value="1"/>
</dbReference>
<evidence type="ECO:0000256" key="4">
    <source>
        <dbReference type="ARBA" id="ARBA00022443"/>
    </source>
</evidence>
<dbReference type="Proteomes" id="UP000550059">
    <property type="component" value="Unassembled WGS sequence"/>
</dbReference>
<dbReference type="InterPro" id="IPR014928">
    <property type="entry name" value="Serine_rich_dom"/>
</dbReference>
<name>A0A7L0QAG8_SETKR</name>
<comment type="similarity">
    <text evidence="3">Belongs to the CAS family.</text>
</comment>
<reference evidence="12 13" key="1">
    <citation type="submission" date="2019-09" db="EMBL/GenBank/DDBJ databases">
        <title>Bird 10,000 Genomes (B10K) Project - Family phase.</title>
        <authorList>
            <person name="Zhang G."/>
        </authorList>
    </citation>
    <scope>NUCLEOTIDE SEQUENCE [LARGE SCALE GENOMIC DNA]</scope>
    <source>
        <strain evidence="12">B10K-DU-001-45</strain>
        <tissue evidence="12">Muscle</tissue>
    </source>
</reference>
<evidence type="ECO:0000256" key="6">
    <source>
        <dbReference type="ARBA" id="ARBA00022553"/>
    </source>
</evidence>
<evidence type="ECO:0000313" key="13">
    <source>
        <dbReference type="Proteomes" id="UP000550059"/>
    </source>
</evidence>
<dbReference type="Gene3D" id="2.30.30.40">
    <property type="entry name" value="SH3 Domains"/>
    <property type="match status" value="1"/>
</dbReference>
<evidence type="ECO:0000313" key="12">
    <source>
        <dbReference type="EMBL" id="NXL15444.1"/>
    </source>
</evidence>
<dbReference type="Pfam" id="PF12026">
    <property type="entry name" value="CAS_C"/>
    <property type="match status" value="1"/>
</dbReference>
<dbReference type="CDD" id="cd11551">
    <property type="entry name" value="Serine_rich_CASS4"/>
    <property type="match status" value="1"/>
</dbReference>
<sequence>QHSLAKALYDNKAECSDELAFRRGDIVTVLEQHVAGSRGWWRCSLHGHHGLAPANRLQLLPPSAEPPAAHSIYQVPSVPSVPTATAPSATYEKMEGWVQPQLVYQVPALAAQLLSERTKRSTHQHLFTLPRACRASAPNIRGEVYDVPSLQHRGSPVPQSAATPPSTRKVSMLGRSTESFQAEQQQLYNIPCKAEKGGAGSQDPPAGNLYDVPPKRELDESENKSQKKFWGHYNTLPNPRKSEWIYDIPVSPENSGFKASPPGQAVEKQVLYDIPPARYKAPAAAKAGNPQLYDIPPPAQRKLTLPEIPLYDVPPSRDVLLLPHNGSSELPPRLLAAKADSQISEENVYDIPKGLPSAGHSKKEMENNSDQAHGASPQLSVDAKSEKDSLCVSGVDSRSSTLSSSSSSSAESFSRLSPSPEPVQEIKLELEAAIETLTRLQHGVSSSIASLMIFVSSKWRLQEHLEKSLEEIHRAVDHIKVSLGEFLAFAQALKGNASNLTDNNLQARIKKQLEILMNSYKILTETREALNSCSWSLEALVLKKPQSSPDDLDRFVMVARTIPDDIKRFVSIIIANGKLLFRRNEKEQEKKQPKVNPECKMAKQIPVPRRVEIESLQRNAPEKPSQSQVPVQKPEKNCSEDCDYVQLQVLPCAKKTENASRQEPARKIPLPEHCRLCFAALHKALGVFSASLSSQQPPEIFISHSKLIIMVGQRLVDSLCQESHDREARSDILHSSSRFCSLLKNLALATKNAALTFPNAEASRQLREQAEQLAQYTQQFRAMMD</sequence>
<evidence type="ECO:0000256" key="10">
    <source>
        <dbReference type="SAM" id="MobiDB-lite"/>
    </source>
</evidence>
<dbReference type="GO" id="GO:0005925">
    <property type="term" value="C:focal adhesion"/>
    <property type="evidence" value="ECO:0007669"/>
    <property type="project" value="UniProtKB-SubCell"/>
</dbReference>
<dbReference type="GO" id="GO:0016477">
    <property type="term" value="P:cell migration"/>
    <property type="evidence" value="ECO:0007669"/>
    <property type="project" value="TreeGrafter"/>
</dbReference>
<evidence type="ECO:0000256" key="9">
    <source>
        <dbReference type="PROSITE-ProRule" id="PRU00192"/>
    </source>
</evidence>
<dbReference type="PRINTS" id="PR00452">
    <property type="entry name" value="SH3DOMAIN"/>
</dbReference>
<dbReference type="GO" id="GO:0005737">
    <property type="term" value="C:cytoplasm"/>
    <property type="evidence" value="ECO:0007669"/>
    <property type="project" value="UniProtKB-SubCell"/>
</dbReference>
<dbReference type="Gene3D" id="1.20.120.830">
    <property type="entry name" value="Serine-rich domain"/>
    <property type="match status" value="1"/>
</dbReference>
<dbReference type="InterPro" id="IPR036028">
    <property type="entry name" value="SH3-like_dom_sf"/>
</dbReference>
<dbReference type="PANTHER" id="PTHR10654:SF19">
    <property type="entry name" value="CAS SCAFFOLDING PROTEIN FAMILY MEMBER 4"/>
    <property type="match status" value="1"/>
</dbReference>
<evidence type="ECO:0000256" key="8">
    <source>
        <dbReference type="ARBA" id="ARBA00022949"/>
    </source>
</evidence>
<evidence type="ECO:0000256" key="1">
    <source>
        <dbReference type="ARBA" id="ARBA00004246"/>
    </source>
</evidence>
<keyword evidence="5" id="KW-0963">Cytoplasm</keyword>
<keyword evidence="13" id="KW-1185">Reference proteome</keyword>
<feature type="region of interest" description="Disordered" evidence="10">
    <location>
        <begin position="194"/>
        <end position="225"/>
    </location>
</feature>
<dbReference type="InterPro" id="IPR038319">
    <property type="entry name" value="Serine_rich_sf"/>
</dbReference>
<dbReference type="GO" id="GO:0005886">
    <property type="term" value="C:plasma membrane"/>
    <property type="evidence" value="ECO:0007669"/>
    <property type="project" value="TreeGrafter"/>
</dbReference>
<feature type="compositionally biased region" description="Low complexity" evidence="10">
    <location>
        <begin position="393"/>
        <end position="418"/>
    </location>
</feature>
<evidence type="ECO:0000256" key="3">
    <source>
        <dbReference type="ARBA" id="ARBA00007848"/>
    </source>
</evidence>
<evidence type="ECO:0000256" key="2">
    <source>
        <dbReference type="ARBA" id="ARBA00004496"/>
    </source>
</evidence>